<dbReference type="EMBL" id="BTSY01000006">
    <property type="protein sequence ID" value="GMT33653.1"/>
    <property type="molecule type" value="Genomic_DNA"/>
</dbReference>
<comment type="caution">
    <text evidence="1">The sequence shown here is derived from an EMBL/GenBank/DDBJ whole genome shotgun (WGS) entry which is preliminary data.</text>
</comment>
<keyword evidence="2" id="KW-1185">Reference proteome</keyword>
<evidence type="ECO:0000313" key="2">
    <source>
        <dbReference type="Proteomes" id="UP001432322"/>
    </source>
</evidence>
<organism evidence="1 2">
    <name type="scientific">Pristionchus fissidentatus</name>
    <dbReference type="NCBI Taxonomy" id="1538716"/>
    <lineage>
        <taxon>Eukaryota</taxon>
        <taxon>Metazoa</taxon>
        <taxon>Ecdysozoa</taxon>
        <taxon>Nematoda</taxon>
        <taxon>Chromadorea</taxon>
        <taxon>Rhabditida</taxon>
        <taxon>Rhabditina</taxon>
        <taxon>Diplogasteromorpha</taxon>
        <taxon>Diplogasteroidea</taxon>
        <taxon>Neodiplogasteridae</taxon>
        <taxon>Pristionchus</taxon>
    </lineage>
</organism>
<dbReference type="Proteomes" id="UP001432322">
    <property type="component" value="Unassembled WGS sequence"/>
</dbReference>
<accession>A0AAV5WSQ0</accession>
<evidence type="ECO:0000313" key="1">
    <source>
        <dbReference type="EMBL" id="GMT33653.1"/>
    </source>
</evidence>
<name>A0AAV5WSQ0_9BILA</name>
<gene>
    <name evidence="1" type="ORF">PFISCL1PPCAC_24950</name>
</gene>
<sequence>LTFIRCKFINRNEFASFFIRPNGISFVTTEWAFDQSFASLKLSIILQTLYNTSSFVCTQSILQVRLYITTFITLEQILAYANVAC</sequence>
<protein>
    <submittedName>
        <fullName evidence="1">Uncharacterized protein</fullName>
    </submittedName>
</protein>
<feature type="non-terminal residue" evidence="1">
    <location>
        <position position="85"/>
    </location>
</feature>
<feature type="non-terminal residue" evidence="1">
    <location>
        <position position="1"/>
    </location>
</feature>
<dbReference type="AlphaFoldDB" id="A0AAV5WSQ0"/>
<proteinExistence type="predicted"/>
<reference evidence="1" key="1">
    <citation type="submission" date="2023-10" db="EMBL/GenBank/DDBJ databases">
        <title>Genome assembly of Pristionchus species.</title>
        <authorList>
            <person name="Yoshida K."/>
            <person name="Sommer R.J."/>
        </authorList>
    </citation>
    <scope>NUCLEOTIDE SEQUENCE</scope>
    <source>
        <strain evidence="1">RS5133</strain>
    </source>
</reference>